<sequence length="289" mass="30059">MIVITGATGRLGSLVVEKLLARVPASEVGVSVRDPQAAHRLAAIGVRVRRGDFTAPETLLHSFEGAVRVLVVSAPLVGAEAVEANTAAIDAAVAAGAERVAYTGHQAASPTSLFTPQPVHAATQDHLAGAGVPFTALRNGFYASTVPMLVADALETGELRAPADGPVSWTDHGDLAEAAVAALLGDPRLDGVTAPLTAQRAFDLTEVAALLSEMTGRAVERRVVDDEEWVATQVAAGTPEGRARFALTMHLASRAGEFDITDPLLGEVLERPTTPLREVLAREVLGQAH</sequence>
<dbReference type="InterPro" id="IPR036291">
    <property type="entry name" value="NAD(P)-bd_dom_sf"/>
</dbReference>
<dbReference type="Pfam" id="PF05368">
    <property type="entry name" value="NmrA"/>
    <property type="match status" value="1"/>
</dbReference>
<feature type="domain" description="NmrA-like" evidence="1">
    <location>
        <begin position="2"/>
        <end position="232"/>
    </location>
</feature>
<reference evidence="2 3" key="1">
    <citation type="submission" date="2022-01" db="EMBL/GenBank/DDBJ databases">
        <title>Nocardioides sp. nov., an actinomycete isolated from mining soil.</title>
        <authorList>
            <person name="Liu L."/>
        </authorList>
    </citation>
    <scope>NUCLEOTIDE SEQUENCE [LARGE SCALE GENOMIC DNA]</scope>
    <source>
        <strain evidence="2 3">KLBMP 9356</strain>
    </source>
</reference>
<gene>
    <name evidence="2" type="ORF">L2K70_10410</name>
</gene>
<protein>
    <submittedName>
        <fullName evidence="2">NmrA family NAD(P)-binding protein</fullName>
    </submittedName>
</protein>
<proteinExistence type="predicted"/>
<dbReference type="SUPFAM" id="SSF51735">
    <property type="entry name" value="NAD(P)-binding Rossmann-fold domains"/>
    <property type="match status" value="1"/>
</dbReference>
<evidence type="ECO:0000313" key="2">
    <source>
        <dbReference type="EMBL" id="MCF6378018.1"/>
    </source>
</evidence>
<name>A0ABS9HD27_9ACTN</name>
<dbReference type="InterPro" id="IPR052718">
    <property type="entry name" value="NmrA-type_oxidoreductase"/>
</dbReference>
<dbReference type="RefSeq" id="WP_236401769.1">
    <property type="nucleotide sequence ID" value="NZ_JAKJHZ010000006.1"/>
</dbReference>
<dbReference type="Gene3D" id="3.90.25.10">
    <property type="entry name" value="UDP-galactose 4-epimerase, domain 1"/>
    <property type="match status" value="1"/>
</dbReference>
<dbReference type="Proteomes" id="UP001201161">
    <property type="component" value="Unassembled WGS sequence"/>
</dbReference>
<dbReference type="PANTHER" id="PTHR47129">
    <property type="entry name" value="QUINONE OXIDOREDUCTASE 2"/>
    <property type="match status" value="1"/>
</dbReference>
<dbReference type="EMBL" id="JAKJHZ010000006">
    <property type="protein sequence ID" value="MCF6378018.1"/>
    <property type="molecule type" value="Genomic_DNA"/>
</dbReference>
<dbReference type="PANTHER" id="PTHR47129:SF1">
    <property type="entry name" value="NMRA-LIKE DOMAIN-CONTAINING PROTEIN"/>
    <property type="match status" value="1"/>
</dbReference>
<accession>A0ABS9HD27</accession>
<keyword evidence="3" id="KW-1185">Reference proteome</keyword>
<dbReference type="Gene3D" id="3.40.50.720">
    <property type="entry name" value="NAD(P)-binding Rossmann-like Domain"/>
    <property type="match status" value="1"/>
</dbReference>
<organism evidence="2 3">
    <name type="scientific">Nocardioides potassii</name>
    <dbReference type="NCBI Taxonomy" id="2911371"/>
    <lineage>
        <taxon>Bacteria</taxon>
        <taxon>Bacillati</taxon>
        <taxon>Actinomycetota</taxon>
        <taxon>Actinomycetes</taxon>
        <taxon>Propionibacteriales</taxon>
        <taxon>Nocardioidaceae</taxon>
        <taxon>Nocardioides</taxon>
    </lineage>
</organism>
<evidence type="ECO:0000259" key="1">
    <source>
        <dbReference type="Pfam" id="PF05368"/>
    </source>
</evidence>
<evidence type="ECO:0000313" key="3">
    <source>
        <dbReference type="Proteomes" id="UP001201161"/>
    </source>
</evidence>
<comment type="caution">
    <text evidence="2">The sequence shown here is derived from an EMBL/GenBank/DDBJ whole genome shotgun (WGS) entry which is preliminary data.</text>
</comment>
<dbReference type="InterPro" id="IPR008030">
    <property type="entry name" value="NmrA-like"/>
</dbReference>